<dbReference type="Proteomes" id="UP000050961">
    <property type="component" value="Unassembled WGS sequence"/>
</dbReference>
<evidence type="ECO:0000256" key="1">
    <source>
        <dbReference type="ARBA" id="ARBA00010613"/>
    </source>
</evidence>
<evidence type="ECO:0000313" key="3">
    <source>
        <dbReference type="EMBL" id="KRN05785.1"/>
    </source>
</evidence>
<dbReference type="Pfam" id="PF00795">
    <property type="entry name" value="CN_hydrolase"/>
    <property type="match status" value="1"/>
</dbReference>
<protein>
    <submittedName>
        <fullName evidence="3">Amidohydrolase</fullName>
    </submittedName>
</protein>
<proteinExistence type="inferred from homology"/>
<dbReference type="PANTHER" id="PTHR23088:SF27">
    <property type="entry name" value="DEAMINATED GLUTATHIONE AMIDASE"/>
    <property type="match status" value="1"/>
</dbReference>
<feature type="domain" description="CN hydrolase" evidence="2">
    <location>
        <begin position="1"/>
        <end position="232"/>
    </location>
</feature>
<name>A0A0R2DNV1_9LACO</name>
<dbReference type="GO" id="GO:0016787">
    <property type="term" value="F:hydrolase activity"/>
    <property type="evidence" value="ECO:0007669"/>
    <property type="project" value="UniProtKB-KW"/>
</dbReference>
<reference evidence="3 4" key="1">
    <citation type="journal article" date="2015" name="Genome Announc.">
        <title>Expanding the biotechnology potential of lactobacilli through comparative genomics of 213 strains and associated genera.</title>
        <authorList>
            <person name="Sun Z."/>
            <person name="Harris H.M."/>
            <person name="McCann A."/>
            <person name="Guo C."/>
            <person name="Argimon S."/>
            <person name="Zhang W."/>
            <person name="Yang X."/>
            <person name="Jeffery I.B."/>
            <person name="Cooney J.C."/>
            <person name="Kagawa T.F."/>
            <person name="Liu W."/>
            <person name="Song Y."/>
            <person name="Salvetti E."/>
            <person name="Wrobel A."/>
            <person name="Rasinkangas P."/>
            <person name="Parkhill J."/>
            <person name="Rea M.C."/>
            <person name="O'Sullivan O."/>
            <person name="Ritari J."/>
            <person name="Douillard F.P."/>
            <person name="Paul Ross R."/>
            <person name="Yang R."/>
            <person name="Briner A.E."/>
            <person name="Felis G.E."/>
            <person name="de Vos W.M."/>
            <person name="Barrangou R."/>
            <person name="Klaenhammer T.R."/>
            <person name="Caufield P.W."/>
            <person name="Cui Y."/>
            <person name="Zhang H."/>
            <person name="O'Toole P.W."/>
        </authorList>
    </citation>
    <scope>NUCLEOTIDE SEQUENCE [LARGE SCALE GENOMIC DNA]</scope>
    <source>
        <strain evidence="3 4">DSM 21376</strain>
    </source>
</reference>
<dbReference type="STRING" id="1423806.FD15_GL001591"/>
<dbReference type="PATRIC" id="fig|1423806.3.peg.1613"/>
<dbReference type="InterPro" id="IPR036526">
    <property type="entry name" value="C-N_Hydrolase_sf"/>
</dbReference>
<evidence type="ECO:0000313" key="4">
    <source>
        <dbReference type="Proteomes" id="UP000050961"/>
    </source>
</evidence>
<dbReference type="AlphaFoldDB" id="A0A0R2DNV1"/>
<accession>A0A0R2DNV1</accession>
<keyword evidence="4" id="KW-1185">Reference proteome</keyword>
<dbReference type="EMBL" id="AYZF01000016">
    <property type="protein sequence ID" value="KRN05785.1"/>
    <property type="molecule type" value="Genomic_DNA"/>
</dbReference>
<sequence>MDVKYAQAEVNYERVQQLVTEAAAAKTDIIVLPEMWNIGYALDQLNELADKEGNRTKTFLAELARKLEVNIVGGSVATVKNGSFYNTSYVFDRKGKLCSEYDKVHLFGLMHEDKWITAGAKANRFVLDGIPATGVICYDIRFPEWERSLMHQGAKVLFVSAQWPEQRIEQWEIMLRARAIENQAFVIAVNRVGEGPEGDHFNGHSLAIDPLGNILLRAPDDKEGIFDVNLDLDSLEAIRGEIPVFLDRRVDLYD</sequence>
<dbReference type="Gene3D" id="3.60.110.10">
    <property type="entry name" value="Carbon-nitrogen hydrolase"/>
    <property type="match status" value="1"/>
</dbReference>
<comment type="similarity">
    <text evidence="1">Belongs to the carbon-nitrogen hydrolase superfamily. NIT1/NIT2 family.</text>
</comment>
<gene>
    <name evidence="3" type="ORF">FD15_GL001591</name>
</gene>
<dbReference type="CDD" id="cd07583">
    <property type="entry name" value="nitrilase_5"/>
    <property type="match status" value="1"/>
</dbReference>
<comment type="caution">
    <text evidence="3">The sequence shown here is derived from an EMBL/GenBank/DDBJ whole genome shotgun (WGS) entry which is preliminary data.</text>
</comment>
<dbReference type="PROSITE" id="PS50263">
    <property type="entry name" value="CN_HYDROLASE"/>
    <property type="match status" value="1"/>
</dbReference>
<evidence type="ECO:0000259" key="2">
    <source>
        <dbReference type="PROSITE" id="PS50263"/>
    </source>
</evidence>
<dbReference type="eggNOG" id="COG0388">
    <property type="taxonomic scope" value="Bacteria"/>
</dbReference>
<dbReference type="SUPFAM" id="SSF56317">
    <property type="entry name" value="Carbon-nitrogen hydrolase"/>
    <property type="match status" value="1"/>
</dbReference>
<dbReference type="PANTHER" id="PTHR23088">
    <property type="entry name" value="NITRILASE-RELATED"/>
    <property type="match status" value="1"/>
</dbReference>
<organism evidence="3 4">
    <name type="scientific">Liquorilactobacillus sucicola DSM 21376 = JCM 15457</name>
    <dbReference type="NCBI Taxonomy" id="1423806"/>
    <lineage>
        <taxon>Bacteria</taxon>
        <taxon>Bacillati</taxon>
        <taxon>Bacillota</taxon>
        <taxon>Bacilli</taxon>
        <taxon>Lactobacillales</taxon>
        <taxon>Lactobacillaceae</taxon>
        <taxon>Liquorilactobacillus</taxon>
    </lineage>
</organism>
<keyword evidence="3" id="KW-0378">Hydrolase</keyword>
<dbReference type="InterPro" id="IPR003010">
    <property type="entry name" value="C-N_Hydrolase"/>
</dbReference>